<dbReference type="EMBL" id="LCZI01000301">
    <property type="protein sequence ID" value="KKZ67257.1"/>
    <property type="molecule type" value="Genomic_DNA"/>
</dbReference>
<name>A0A0G2I9D2_9EURO</name>
<proteinExistence type="predicted"/>
<dbReference type="AlphaFoldDB" id="A0A0G2I9D2"/>
<accession>A0A0G2I9D2</accession>
<reference evidence="2" key="1">
    <citation type="journal article" date="2015" name="PLoS Genet.">
        <title>The dynamic genome and transcriptome of the human fungal pathogen Blastomyces and close relative Emmonsia.</title>
        <authorList>
            <person name="Munoz J.F."/>
            <person name="Gauthier G.M."/>
            <person name="Desjardins C.A."/>
            <person name="Gallo J.E."/>
            <person name="Holder J."/>
            <person name="Sullivan T.D."/>
            <person name="Marty A.J."/>
            <person name="Carmen J.C."/>
            <person name="Chen Z."/>
            <person name="Ding L."/>
            <person name="Gujja S."/>
            <person name="Magrini V."/>
            <person name="Misas E."/>
            <person name="Mitreva M."/>
            <person name="Priest M."/>
            <person name="Saif S."/>
            <person name="Whiston E.A."/>
            <person name="Young S."/>
            <person name="Zeng Q."/>
            <person name="Goldman W.E."/>
            <person name="Mardis E.R."/>
            <person name="Taylor J.W."/>
            <person name="McEwen J.G."/>
            <person name="Clay O.K."/>
            <person name="Klein B.S."/>
            <person name="Cuomo C.A."/>
        </authorList>
    </citation>
    <scope>NUCLEOTIDE SEQUENCE [LARGE SCALE GENOMIC DNA]</scope>
    <source>
        <strain evidence="2">UAMH 3008</strain>
    </source>
</reference>
<protein>
    <submittedName>
        <fullName evidence="1">Uncharacterized protein</fullName>
    </submittedName>
</protein>
<gene>
    <name evidence="1" type="ORF">EMCG_07062</name>
</gene>
<organism evidence="1 2">
    <name type="scientific">[Emmonsia] crescens</name>
    <dbReference type="NCBI Taxonomy" id="73230"/>
    <lineage>
        <taxon>Eukaryota</taxon>
        <taxon>Fungi</taxon>
        <taxon>Dikarya</taxon>
        <taxon>Ascomycota</taxon>
        <taxon>Pezizomycotina</taxon>
        <taxon>Eurotiomycetes</taxon>
        <taxon>Eurotiomycetidae</taxon>
        <taxon>Onygenales</taxon>
        <taxon>Ajellomycetaceae</taxon>
        <taxon>Emergomyces</taxon>
    </lineage>
</organism>
<evidence type="ECO:0000313" key="1">
    <source>
        <dbReference type="EMBL" id="KKZ67257.1"/>
    </source>
</evidence>
<dbReference type="Proteomes" id="UP000034164">
    <property type="component" value="Unassembled WGS sequence"/>
</dbReference>
<dbReference type="VEuPathDB" id="FungiDB:EMCG_07062"/>
<sequence>MSERWRRLLNPAHKTAITAGQPPQSSQDTNVLTLVAHLIGLGLELAAVPDSQAGRVTEFEPQGEVRVEPWDNWANVGDS</sequence>
<evidence type="ECO:0000313" key="2">
    <source>
        <dbReference type="Proteomes" id="UP000034164"/>
    </source>
</evidence>
<comment type="caution">
    <text evidence="1">The sequence shown here is derived from an EMBL/GenBank/DDBJ whole genome shotgun (WGS) entry which is preliminary data.</text>
</comment>